<evidence type="ECO:0000313" key="1">
    <source>
        <dbReference type="EMBL" id="SDY31381.1"/>
    </source>
</evidence>
<proteinExistence type="predicted"/>
<dbReference type="Proteomes" id="UP000199035">
    <property type="component" value="Unassembled WGS sequence"/>
</dbReference>
<keyword evidence="2" id="KW-1185">Reference proteome</keyword>
<organism evidence="1 2">
    <name type="scientific">Acinetobacter kyonggiensis</name>
    <dbReference type="NCBI Taxonomy" id="595670"/>
    <lineage>
        <taxon>Bacteria</taxon>
        <taxon>Pseudomonadati</taxon>
        <taxon>Pseudomonadota</taxon>
        <taxon>Gammaproteobacteria</taxon>
        <taxon>Moraxellales</taxon>
        <taxon>Moraxellaceae</taxon>
        <taxon>Acinetobacter</taxon>
    </lineage>
</organism>
<accession>A0A1H3IUJ8</accession>
<evidence type="ECO:0000313" key="2">
    <source>
        <dbReference type="Proteomes" id="UP000199035"/>
    </source>
</evidence>
<dbReference type="STRING" id="595670.SAMN05421643_107105"/>
<sequence length="35" mass="3986">MHGICALCQDETNLKESHLIPKFVGKWLKRTSATE</sequence>
<evidence type="ECO:0008006" key="3">
    <source>
        <dbReference type="Google" id="ProtNLM"/>
    </source>
</evidence>
<protein>
    <recommendedName>
        <fullName evidence="3">HNH endonuclease</fullName>
    </recommendedName>
</protein>
<reference evidence="2" key="1">
    <citation type="submission" date="2016-10" db="EMBL/GenBank/DDBJ databases">
        <authorList>
            <person name="Varghese N."/>
            <person name="Submissions S."/>
        </authorList>
    </citation>
    <scope>NUCLEOTIDE SEQUENCE [LARGE SCALE GENOMIC DNA]</scope>
    <source>
        <strain evidence="2">ANC 5109</strain>
    </source>
</reference>
<dbReference type="EMBL" id="FNPK01000007">
    <property type="protein sequence ID" value="SDY31381.1"/>
    <property type="molecule type" value="Genomic_DNA"/>
</dbReference>
<dbReference type="AlphaFoldDB" id="A0A1H3IUJ8"/>
<name>A0A1H3IUJ8_9GAMM</name>
<gene>
    <name evidence="1" type="ORF">SAMN05421643_107105</name>
</gene>